<keyword evidence="1" id="KW-1133">Transmembrane helix</keyword>
<organism evidence="2">
    <name type="scientific">marine sediment metagenome</name>
    <dbReference type="NCBI Taxonomy" id="412755"/>
    <lineage>
        <taxon>unclassified sequences</taxon>
        <taxon>metagenomes</taxon>
        <taxon>ecological metagenomes</taxon>
    </lineage>
</organism>
<protein>
    <submittedName>
        <fullName evidence="2">Uncharacterized protein</fullName>
    </submittedName>
</protein>
<sequence length="98" mass="10776">MEICIFSALSPSLNLILSLISSAALIVKVLTRILLASNPFSTKYTTFSVKTLVFPVPGPATVKSGPPIYSTAFFCCLFKVSEIRMVTPYLYFYGILIE</sequence>
<evidence type="ECO:0000256" key="1">
    <source>
        <dbReference type="SAM" id="Phobius"/>
    </source>
</evidence>
<keyword evidence="1" id="KW-0472">Membrane</keyword>
<dbReference type="AlphaFoldDB" id="A0A0F9PNX2"/>
<proteinExistence type="predicted"/>
<keyword evidence="1" id="KW-0812">Transmembrane</keyword>
<evidence type="ECO:0000313" key="2">
    <source>
        <dbReference type="EMBL" id="KKN02761.1"/>
    </source>
</evidence>
<feature type="transmembrane region" description="Helical" evidence="1">
    <location>
        <begin position="15"/>
        <end position="35"/>
    </location>
</feature>
<gene>
    <name evidence="2" type="ORF">LCGC14_1114470</name>
</gene>
<name>A0A0F9PNX2_9ZZZZ</name>
<reference evidence="2" key="1">
    <citation type="journal article" date="2015" name="Nature">
        <title>Complex archaea that bridge the gap between prokaryotes and eukaryotes.</title>
        <authorList>
            <person name="Spang A."/>
            <person name="Saw J.H."/>
            <person name="Jorgensen S.L."/>
            <person name="Zaremba-Niedzwiedzka K."/>
            <person name="Martijn J."/>
            <person name="Lind A.E."/>
            <person name="van Eijk R."/>
            <person name="Schleper C."/>
            <person name="Guy L."/>
            <person name="Ettema T.J."/>
        </authorList>
    </citation>
    <scope>NUCLEOTIDE SEQUENCE</scope>
</reference>
<accession>A0A0F9PNX2</accession>
<comment type="caution">
    <text evidence="2">The sequence shown here is derived from an EMBL/GenBank/DDBJ whole genome shotgun (WGS) entry which is preliminary data.</text>
</comment>
<dbReference type="EMBL" id="LAZR01005110">
    <property type="protein sequence ID" value="KKN02761.1"/>
    <property type="molecule type" value="Genomic_DNA"/>
</dbReference>